<dbReference type="SUPFAM" id="SSF52490">
    <property type="entry name" value="Tubulin nucleotide-binding domain-like"/>
    <property type="match status" value="1"/>
</dbReference>
<dbReference type="OrthoDB" id="31382at10239"/>
<reference evidence="3" key="1">
    <citation type="submission" date="2017-12" db="EMBL/GenBank/DDBJ databases">
        <title>Phage resistance in Vibrio sp. unravels a complex metabolic adaptation strategy.</title>
        <authorList>
            <person name="Skliros D."/>
            <person name="Kalatzis P.G."/>
            <person name="Katharios P."/>
            <person name="Flemetakis E."/>
        </authorList>
    </citation>
    <scope>NUCLEOTIDE SEQUENCE [LARGE SCALE GENOMIC DNA]</scope>
</reference>
<evidence type="ECO:0000313" key="3">
    <source>
        <dbReference type="Proteomes" id="UP000240536"/>
    </source>
</evidence>
<keyword evidence="3" id="KW-1185">Reference proteome</keyword>
<evidence type="ECO:0000313" key="2">
    <source>
        <dbReference type="EMBL" id="AUR80988.1"/>
    </source>
</evidence>
<protein>
    <submittedName>
        <fullName evidence="2">Chain A monomeric subunit of Tubz</fullName>
    </submittedName>
</protein>
<gene>
    <name evidence="2" type="ORF">Aphrodite1_0147</name>
</gene>
<dbReference type="EMBL" id="MG720308">
    <property type="protein sequence ID" value="AUR80988.1"/>
    <property type="molecule type" value="Genomic_DNA"/>
</dbReference>
<proteinExistence type="predicted"/>
<dbReference type="Proteomes" id="UP000240536">
    <property type="component" value="Segment"/>
</dbReference>
<dbReference type="InterPro" id="IPR036525">
    <property type="entry name" value="Tubulin/FtsZ_GTPase_sf"/>
</dbReference>
<feature type="region of interest" description="Disordered" evidence="1">
    <location>
        <begin position="297"/>
        <end position="321"/>
    </location>
</feature>
<dbReference type="Gene3D" id="3.40.50.1440">
    <property type="entry name" value="Tubulin/FtsZ, GTPase domain"/>
    <property type="match status" value="1"/>
</dbReference>
<name>A0A2I7QHZ6_9CAUD</name>
<accession>A0A2I7QHZ6</accession>
<evidence type="ECO:0000256" key="1">
    <source>
        <dbReference type="SAM" id="MobiDB-lite"/>
    </source>
</evidence>
<organism evidence="2 3">
    <name type="scientific">Vibrio phage Aphrodite1</name>
    <dbReference type="NCBI Taxonomy" id="2070057"/>
    <lineage>
        <taxon>Viruses</taxon>
        <taxon>Duplodnaviria</taxon>
        <taxon>Heunggongvirae</taxon>
        <taxon>Uroviricota</taxon>
        <taxon>Caudoviricetes</taxon>
        <taxon>Chimalliviridae</taxon>
        <taxon>Gorgonvirinae</taxon>
        <taxon>Aphroditevirus</taxon>
        <taxon>Aphroditevirus aphrodite1</taxon>
    </lineage>
</organism>
<sequence length="321" mass="35677">MSTLRAWCIGGAGINIGSAWKKSLRNLPISKVEFIGLDTSTNNKPDDDSFILECPPNTRGGGKKRTLNRDLIPDFVNQMLVKHKAGDFNVVIYSGAGASGSTIGPFLVRALMEAGIPVVSFLVIDQTTDIELDNTIATLRSLDGQRKHFDMPVVMDVLQNDEALTRGELNKIAVERLNLLSLFLTDKHEESDYEDIRHLLDYSSAVDIPPSLTRIEFYDGLTIDKRQGSAVASFSLYSSRNDIRSVQIGKGYRVTGVMHPDAITPNDTGELHMMLEYDSLTEQIINDMERSKEKAVERQTQFTKSRSKDLTEGSDNSGMVW</sequence>